<dbReference type="SUPFAM" id="SSF53223">
    <property type="entry name" value="Aminoacid dehydrogenase-like, N-terminal domain"/>
    <property type="match status" value="1"/>
</dbReference>
<dbReference type="InterPro" id="IPR036291">
    <property type="entry name" value="NAD(P)-bd_dom_sf"/>
</dbReference>
<dbReference type="InterPro" id="IPR046346">
    <property type="entry name" value="Aminoacid_DH-like_N_sf"/>
</dbReference>
<evidence type="ECO:0000256" key="3">
    <source>
        <dbReference type="ARBA" id="ARBA00022605"/>
    </source>
</evidence>
<evidence type="ECO:0000259" key="11">
    <source>
        <dbReference type="Pfam" id="PF18317"/>
    </source>
</evidence>
<comment type="function">
    <text evidence="8">Involved in the biosynthesis of the chorismate, which leads to the biosynthesis of aromatic amino acids. Catalyzes the reversible NADPH linked reduction of 3-dehydroshikimate (DHSA) to yield shikimate (SA).</text>
</comment>
<dbReference type="InterPro" id="IPR041121">
    <property type="entry name" value="SDH_C"/>
</dbReference>
<dbReference type="EC" id="1.1.1.25" evidence="2 8"/>
<dbReference type="Proteomes" id="UP000183940">
    <property type="component" value="Unassembled WGS sequence"/>
</dbReference>
<dbReference type="GO" id="GO:0050661">
    <property type="term" value="F:NADP binding"/>
    <property type="evidence" value="ECO:0007669"/>
    <property type="project" value="InterPro"/>
</dbReference>
<keyword evidence="3 8" id="KW-0028">Amino-acid biosynthesis</keyword>
<evidence type="ECO:0000256" key="6">
    <source>
        <dbReference type="ARBA" id="ARBA00023141"/>
    </source>
</evidence>
<dbReference type="CDD" id="cd01065">
    <property type="entry name" value="NAD_bind_Shikimate_DH"/>
    <property type="match status" value="1"/>
</dbReference>
<evidence type="ECO:0000256" key="8">
    <source>
        <dbReference type="HAMAP-Rule" id="MF_00222"/>
    </source>
</evidence>
<feature type="binding site" evidence="8">
    <location>
        <begin position="132"/>
        <end position="136"/>
    </location>
    <ligand>
        <name>NADP(+)</name>
        <dbReference type="ChEBI" id="CHEBI:58349"/>
    </ligand>
</feature>
<feature type="binding site" evidence="8">
    <location>
        <position position="225"/>
    </location>
    <ligand>
        <name>NADP(+)</name>
        <dbReference type="ChEBI" id="CHEBI:58349"/>
    </ligand>
</feature>
<dbReference type="GO" id="GO:0019632">
    <property type="term" value="P:shikimate metabolic process"/>
    <property type="evidence" value="ECO:0007669"/>
    <property type="project" value="InterPro"/>
</dbReference>
<feature type="binding site" evidence="8">
    <location>
        <begin position="21"/>
        <end position="23"/>
    </location>
    <ligand>
        <name>shikimate</name>
        <dbReference type="ChEBI" id="CHEBI:36208"/>
    </ligand>
</feature>
<comment type="subunit">
    <text evidence="8">Homodimer.</text>
</comment>
<sequence>MQEIQGTTRLLGIIGDPIKHSRSPVMQNAALSHLGADYVYVPFPVTQDQLEVVLEGFQAVGVVGFNVTIPHKRAIMPYLSQISPVAQAVGAVNTVWRTERGWEGTNTDVLGFIAPLKEEHQKWSNAQVVILGNGGSARAVVAGCLELGVERLHVVGRNLERLQAFQRSWSNPVMIHEWHELPDLLPETTVLVNTTPIGMSPNVNETPVDGELLARLPQGAILYDLIYNPRPTRFLQLGREIDLLTIDGTEMLVQQGAAALQLWLDEPTPVGVMRQALLDAL</sequence>
<feature type="binding site" evidence="8">
    <location>
        <position position="227"/>
    </location>
    <ligand>
        <name>shikimate</name>
        <dbReference type="ChEBI" id="CHEBI:36208"/>
    </ligand>
</feature>
<dbReference type="Gene3D" id="3.40.50.10860">
    <property type="entry name" value="Leucine Dehydrogenase, chain A, domain 1"/>
    <property type="match status" value="1"/>
</dbReference>
<comment type="caution">
    <text evidence="8">Lacks conserved residue(s) required for the propagation of feature annotation.</text>
</comment>
<dbReference type="GO" id="GO:0005829">
    <property type="term" value="C:cytosol"/>
    <property type="evidence" value="ECO:0007669"/>
    <property type="project" value="TreeGrafter"/>
</dbReference>
<gene>
    <name evidence="8" type="primary">aroE</name>
    <name evidence="12" type="ORF">BI308_01025</name>
</gene>
<dbReference type="UniPathway" id="UPA00053">
    <property type="reaction ID" value="UER00087"/>
</dbReference>
<dbReference type="Gene3D" id="3.40.50.720">
    <property type="entry name" value="NAD(P)-binding Rossmann-like Domain"/>
    <property type="match status" value="1"/>
</dbReference>
<feature type="domain" description="Shikimate dehydrogenase substrate binding N-terminal" evidence="10">
    <location>
        <begin position="13"/>
        <end position="95"/>
    </location>
</feature>
<feature type="domain" description="Quinate/shikimate 5-dehydrogenase/glutamyl-tRNA reductase" evidence="9">
    <location>
        <begin position="118"/>
        <end position="196"/>
    </location>
</feature>
<proteinExistence type="inferred from homology"/>
<evidence type="ECO:0000256" key="5">
    <source>
        <dbReference type="ARBA" id="ARBA00023002"/>
    </source>
</evidence>
<dbReference type="GO" id="GO:0009423">
    <property type="term" value="P:chorismate biosynthetic process"/>
    <property type="evidence" value="ECO:0007669"/>
    <property type="project" value="UniProtKB-UniRule"/>
</dbReference>
<feature type="binding site" evidence="8">
    <location>
        <position position="255"/>
    </location>
    <ligand>
        <name>shikimate</name>
        <dbReference type="ChEBI" id="CHEBI:36208"/>
    </ligand>
</feature>
<dbReference type="Pfam" id="PF18317">
    <property type="entry name" value="SDH_C"/>
    <property type="match status" value="1"/>
</dbReference>
<feature type="binding site" evidence="8">
    <location>
        <position position="68"/>
    </location>
    <ligand>
        <name>shikimate</name>
        <dbReference type="ChEBI" id="CHEBI:36208"/>
    </ligand>
</feature>
<dbReference type="InterPro" id="IPR011342">
    <property type="entry name" value="Shikimate_DH"/>
</dbReference>
<feature type="binding site" evidence="8">
    <location>
        <position position="248"/>
    </location>
    <ligand>
        <name>NADP(+)</name>
        <dbReference type="ChEBI" id="CHEBI:58349"/>
    </ligand>
</feature>
<dbReference type="Pfam" id="PF01488">
    <property type="entry name" value="Shikimate_DH"/>
    <property type="match status" value="1"/>
</dbReference>
<keyword evidence="13" id="KW-1185">Reference proteome</keyword>
<dbReference type="HAMAP" id="MF_00222">
    <property type="entry name" value="Shikimate_DH_AroE"/>
    <property type="match status" value="1"/>
</dbReference>
<dbReference type="InterPro" id="IPR006151">
    <property type="entry name" value="Shikm_DH/Glu-tRNA_Rdtase"/>
</dbReference>
<comment type="pathway">
    <text evidence="1 8">Metabolic intermediate biosynthesis; chorismate biosynthesis; chorismate from D-erythrose 4-phosphate and phosphoenolpyruvate: step 4/7.</text>
</comment>
<dbReference type="GO" id="GO:0008652">
    <property type="term" value="P:amino acid biosynthetic process"/>
    <property type="evidence" value="ECO:0007669"/>
    <property type="project" value="UniProtKB-KW"/>
</dbReference>
<evidence type="ECO:0000259" key="9">
    <source>
        <dbReference type="Pfam" id="PF01488"/>
    </source>
</evidence>
<reference evidence="12" key="1">
    <citation type="submission" date="2016-10" db="EMBL/GenBank/DDBJ databases">
        <title>CRISPR-Cas defence system in Roseofilum reptotaenium: evidence of a bacteriophage-cyanobacterium arms race in the coral black band disease.</title>
        <authorList>
            <person name="Buerger P."/>
            <person name="Wood-Charlson E.M."/>
            <person name="Weynberg K.D."/>
            <person name="Willis B."/>
            <person name="Van Oppen M.J."/>
        </authorList>
    </citation>
    <scope>NUCLEOTIDE SEQUENCE [LARGE SCALE GENOMIC DNA]</scope>
    <source>
        <strain evidence="12">AO1-A</strain>
    </source>
</reference>
<comment type="similarity">
    <text evidence="8">Belongs to the shikimate dehydrogenase family.</text>
</comment>
<dbReference type="EMBL" id="MLAW01000001">
    <property type="protein sequence ID" value="OJJ27579.1"/>
    <property type="molecule type" value="Genomic_DNA"/>
</dbReference>
<protein>
    <recommendedName>
        <fullName evidence="2 8">Shikimate dehydrogenase (NADP(+))</fullName>
        <shortName evidence="8">SDH</shortName>
        <ecNumber evidence="2 8">1.1.1.25</ecNumber>
    </recommendedName>
</protein>
<evidence type="ECO:0000259" key="10">
    <source>
        <dbReference type="Pfam" id="PF08501"/>
    </source>
</evidence>
<evidence type="ECO:0000256" key="1">
    <source>
        <dbReference type="ARBA" id="ARBA00004871"/>
    </source>
</evidence>
<name>A0A1L9QY56_9CYAN</name>
<dbReference type="AlphaFoldDB" id="A0A1L9QY56"/>
<dbReference type="NCBIfam" id="NF001314">
    <property type="entry name" value="PRK00258.2-2"/>
    <property type="match status" value="1"/>
</dbReference>
<evidence type="ECO:0000313" key="13">
    <source>
        <dbReference type="Proteomes" id="UP000183940"/>
    </source>
</evidence>
<dbReference type="PANTHER" id="PTHR21089">
    <property type="entry name" value="SHIKIMATE DEHYDROGENASE"/>
    <property type="match status" value="1"/>
</dbReference>
<keyword evidence="6 8" id="KW-0057">Aromatic amino acid biosynthesis</keyword>
<dbReference type="NCBIfam" id="TIGR00507">
    <property type="entry name" value="aroE"/>
    <property type="match status" value="1"/>
</dbReference>
<feature type="binding site" evidence="8">
    <location>
        <position position="108"/>
    </location>
    <ligand>
        <name>shikimate</name>
        <dbReference type="ChEBI" id="CHEBI:36208"/>
    </ligand>
</feature>
<evidence type="ECO:0000313" key="12">
    <source>
        <dbReference type="EMBL" id="OJJ27579.1"/>
    </source>
</evidence>
<dbReference type="Pfam" id="PF08501">
    <property type="entry name" value="Shikimate_dh_N"/>
    <property type="match status" value="1"/>
</dbReference>
<evidence type="ECO:0000256" key="2">
    <source>
        <dbReference type="ARBA" id="ARBA00012962"/>
    </source>
</evidence>
<evidence type="ECO:0000256" key="7">
    <source>
        <dbReference type="ARBA" id="ARBA00049442"/>
    </source>
</evidence>
<dbReference type="STRING" id="1925591.BI308_01025"/>
<keyword evidence="4 8" id="KW-0521">NADP</keyword>
<feature type="active site" description="Proton acceptor" evidence="8">
    <location>
        <position position="72"/>
    </location>
</feature>
<dbReference type="SUPFAM" id="SSF51735">
    <property type="entry name" value="NAD(P)-binding Rossmann-fold domains"/>
    <property type="match status" value="1"/>
</dbReference>
<comment type="caution">
    <text evidence="12">The sequence shown here is derived from an EMBL/GenBank/DDBJ whole genome shotgun (WGS) entry which is preliminary data.</text>
</comment>
<feature type="domain" description="SDH C-terminal" evidence="11">
    <location>
        <begin position="248"/>
        <end position="278"/>
    </location>
</feature>
<dbReference type="GO" id="GO:0009073">
    <property type="term" value="P:aromatic amino acid family biosynthetic process"/>
    <property type="evidence" value="ECO:0007669"/>
    <property type="project" value="UniProtKB-KW"/>
</dbReference>
<accession>A0A1L9QY56</accession>
<organism evidence="12 13">
    <name type="scientific">Roseofilum reptotaenium AO1-A</name>
    <dbReference type="NCBI Taxonomy" id="1925591"/>
    <lineage>
        <taxon>Bacteria</taxon>
        <taxon>Bacillati</taxon>
        <taxon>Cyanobacteriota</taxon>
        <taxon>Cyanophyceae</taxon>
        <taxon>Desertifilales</taxon>
        <taxon>Desertifilaceae</taxon>
        <taxon>Roseofilum</taxon>
    </lineage>
</organism>
<dbReference type="GO" id="GO:0004764">
    <property type="term" value="F:shikimate 3-dehydrogenase (NADP+) activity"/>
    <property type="evidence" value="ECO:0007669"/>
    <property type="project" value="UniProtKB-UniRule"/>
</dbReference>
<evidence type="ECO:0000256" key="4">
    <source>
        <dbReference type="ARBA" id="ARBA00022857"/>
    </source>
</evidence>
<comment type="catalytic activity">
    <reaction evidence="7 8">
        <text>shikimate + NADP(+) = 3-dehydroshikimate + NADPH + H(+)</text>
        <dbReference type="Rhea" id="RHEA:17737"/>
        <dbReference type="ChEBI" id="CHEBI:15378"/>
        <dbReference type="ChEBI" id="CHEBI:16630"/>
        <dbReference type="ChEBI" id="CHEBI:36208"/>
        <dbReference type="ChEBI" id="CHEBI:57783"/>
        <dbReference type="ChEBI" id="CHEBI:58349"/>
        <dbReference type="EC" id="1.1.1.25"/>
    </reaction>
</comment>
<dbReference type="InterPro" id="IPR013708">
    <property type="entry name" value="Shikimate_DH-bd_N"/>
</dbReference>
<feature type="binding site" evidence="8">
    <location>
        <position position="93"/>
    </location>
    <ligand>
        <name>shikimate</name>
        <dbReference type="ChEBI" id="CHEBI:36208"/>
    </ligand>
</feature>
<dbReference type="PANTHER" id="PTHR21089:SF1">
    <property type="entry name" value="BIFUNCTIONAL 3-DEHYDROQUINATE DEHYDRATASE_SHIKIMATE DEHYDROGENASE, CHLOROPLASTIC"/>
    <property type="match status" value="1"/>
</dbReference>
<dbReference type="InterPro" id="IPR022893">
    <property type="entry name" value="Shikimate_DH_fam"/>
</dbReference>
<keyword evidence="5 8" id="KW-0560">Oxidoreductase</keyword>